<dbReference type="AlphaFoldDB" id="A0A375II05"/>
<dbReference type="EMBL" id="LT991976">
    <property type="protein sequence ID" value="SPK73710.1"/>
    <property type="molecule type" value="Genomic_DNA"/>
</dbReference>
<organism evidence="1 2">
    <name type="scientific">Cupriavidus taiwanensis</name>
    <dbReference type="NCBI Taxonomy" id="164546"/>
    <lineage>
        <taxon>Bacteria</taxon>
        <taxon>Pseudomonadati</taxon>
        <taxon>Pseudomonadota</taxon>
        <taxon>Betaproteobacteria</taxon>
        <taxon>Burkholderiales</taxon>
        <taxon>Burkholderiaceae</taxon>
        <taxon>Cupriavidus</taxon>
    </lineage>
</organism>
<sequence>MRKSRSYFSGVCGARRASVSLEIIIFDKLE</sequence>
<accession>A0A375II05</accession>
<gene>
    <name evidence="1" type="ORF">CT19425_110247</name>
</gene>
<dbReference type="Proteomes" id="UP000255505">
    <property type="component" value="Chromosome I"/>
</dbReference>
<evidence type="ECO:0000313" key="2">
    <source>
        <dbReference type="Proteomes" id="UP000255505"/>
    </source>
</evidence>
<protein>
    <submittedName>
        <fullName evidence="1">Uncharacterized protein</fullName>
    </submittedName>
</protein>
<reference evidence="1 2" key="1">
    <citation type="submission" date="2018-01" db="EMBL/GenBank/DDBJ databases">
        <authorList>
            <person name="Gaut B.S."/>
            <person name="Morton B.R."/>
            <person name="Clegg M.T."/>
            <person name="Duvall M.R."/>
        </authorList>
    </citation>
    <scope>NUCLEOTIDE SEQUENCE [LARGE SCALE GENOMIC DNA]</scope>
    <source>
        <strain evidence="1">Cupriavidus taiwanensis LMG 19425</strain>
    </source>
</reference>
<evidence type="ECO:0000313" key="1">
    <source>
        <dbReference type="EMBL" id="SPK73710.1"/>
    </source>
</evidence>
<name>A0A375II05_9BURK</name>
<proteinExistence type="predicted"/>